<dbReference type="Pfam" id="PF00480">
    <property type="entry name" value="ROK"/>
    <property type="match status" value="1"/>
</dbReference>
<keyword evidence="3" id="KW-1185">Reference proteome</keyword>
<dbReference type="PANTHER" id="PTHR18964">
    <property type="entry name" value="ROK (REPRESSOR, ORF, KINASE) FAMILY"/>
    <property type="match status" value="1"/>
</dbReference>
<evidence type="ECO:0000256" key="1">
    <source>
        <dbReference type="ARBA" id="ARBA00006479"/>
    </source>
</evidence>
<dbReference type="Proteomes" id="UP001139384">
    <property type="component" value="Unassembled WGS sequence"/>
</dbReference>
<reference evidence="2" key="1">
    <citation type="submission" date="2022-01" db="EMBL/GenBank/DDBJ databases">
        <title>Draft Genome Sequences of Seven Type Strains of the Genus Streptomyces.</title>
        <authorList>
            <person name="Aziz S."/>
            <person name="Coretto E."/>
            <person name="Chronakova A."/>
            <person name="Sproer C."/>
            <person name="Huber K."/>
            <person name="Nouioui I."/>
            <person name="Gross H."/>
        </authorList>
    </citation>
    <scope>NUCLEOTIDE SEQUENCE</scope>
    <source>
        <strain evidence="2">DSM 103493</strain>
    </source>
</reference>
<sequence>MSTRAPAHAADREDRVRTEVAVDLGGTWLRIRTGPGETVRLPAPSILNRPGEEPAALLEQLIETLADLVPADARVAVSCGAAMDEEHGVLHGSGPLWGGGPDRPVPLRALLTARRPDVSWQLFNDVTAGLASFVERFARPGHRRVVYVTVSSGIALRTADLTERSVPVDAHGMQGEVGHLPAVSTAPAAVRALSCPCGGTGHVAALAAGPALPHVAAALGVPDPEGIRDALPDRLRSGDPAARRLLGTVVEPVAEIVRTLRCLDPRIDLVGIGGGYAEGLGDPYRAELVRQVGEVRSYADRGGAGEGLRLCRPGEVDPMAGAVALSRGALTVTKR</sequence>
<comment type="similarity">
    <text evidence="1">Belongs to the ROK (NagC/XylR) family.</text>
</comment>
<dbReference type="PANTHER" id="PTHR18964:SF149">
    <property type="entry name" value="BIFUNCTIONAL UDP-N-ACETYLGLUCOSAMINE 2-EPIMERASE_N-ACETYLMANNOSAMINE KINASE"/>
    <property type="match status" value="1"/>
</dbReference>
<dbReference type="InterPro" id="IPR043129">
    <property type="entry name" value="ATPase_NBD"/>
</dbReference>
<protein>
    <submittedName>
        <fullName evidence="2">ROK family protein</fullName>
    </submittedName>
</protein>
<accession>A0A9X1Q1I5</accession>
<evidence type="ECO:0000313" key="3">
    <source>
        <dbReference type="Proteomes" id="UP001139384"/>
    </source>
</evidence>
<dbReference type="SUPFAM" id="SSF53067">
    <property type="entry name" value="Actin-like ATPase domain"/>
    <property type="match status" value="1"/>
</dbReference>
<gene>
    <name evidence="2" type="ORF">L0P92_28100</name>
</gene>
<dbReference type="Gene3D" id="3.30.420.40">
    <property type="match status" value="2"/>
</dbReference>
<dbReference type="InterPro" id="IPR000600">
    <property type="entry name" value="ROK"/>
</dbReference>
<dbReference type="RefSeq" id="WP_234765848.1">
    <property type="nucleotide sequence ID" value="NZ_JAKEIP010000145.1"/>
</dbReference>
<organism evidence="2 3">
    <name type="scientific">Streptomyces muensis</name>
    <dbReference type="NCBI Taxonomy" id="1077944"/>
    <lineage>
        <taxon>Bacteria</taxon>
        <taxon>Bacillati</taxon>
        <taxon>Actinomycetota</taxon>
        <taxon>Actinomycetes</taxon>
        <taxon>Kitasatosporales</taxon>
        <taxon>Streptomycetaceae</taxon>
        <taxon>Streptomyces</taxon>
    </lineage>
</organism>
<evidence type="ECO:0000313" key="2">
    <source>
        <dbReference type="EMBL" id="MCF1597392.1"/>
    </source>
</evidence>
<name>A0A9X1Q1I5_STRM4</name>
<proteinExistence type="inferred from homology"/>
<comment type="caution">
    <text evidence="2">The sequence shown here is derived from an EMBL/GenBank/DDBJ whole genome shotgun (WGS) entry which is preliminary data.</text>
</comment>
<dbReference type="EMBL" id="JAKEIP010000145">
    <property type="protein sequence ID" value="MCF1597392.1"/>
    <property type="molecule type" value="Genomic_DNA"/>
</dbReference>
<dbReference type="AlphaFoldDB" id="A0A9X1Q1I5"/>